<evidence type="ECO:0000259" key="14">
    <source>
        <dbReference type="PROSITE" id="PS50071"/>
    </source>
</evidence>
<feature type="domain" description="LIM zinc-binding" evidence="13">
    <location>
        <begin position="90"/>
        <end position="152"/>
    </location>
</feature>
<dbReference type="InterPro" id="IPR050453">
    <property type="entry name" value="LIM_Homeobox_TF"/>
</dbReference>
<feature type="domain" description="LIM zinc-binding" evidence="13">
    <location>
        <begin position="28"/>
        <end position="89"/>
    </location>
</feature>
<evidence type="ECO:0000256" key="7">
    <source>
        <dbReference type="ARBA" id="ARBA00023155"/>
    </source>
</evidence>
<dbReference type="CDD" id="cd09377">
    <property type="entry name" value="LIM2_Lhx2_Lhx9"/>
    <property type="match status" value="1"/>
</dbReference>
<dbReference type="FunFam" id="2.10.110.10:FF:000033">
    <property type="entry name" value="LIM/homeobox protein Lhx9 isoform X2"/>
    <property type="match status" value="1"/>
</dbReference>
<dbReference type="GeneID" id="115878486"/>
<dbReference type="SMART" id="SM00389">
    <property type="entry name" value="HOX"/>
    <property type="match status" value="1"/>
</dbReference>
<evidence type="ECO:0000256" key="10">
    <source>
        <dbReference type="PROSITE-ProRule" id="PRU00125"/>
    </source>
</evidence>
<dbReference type="Pfam" id="PF00046">
    <property type="entry name" value="Homeodomain"/>
    <property type="match status" value="1"/>
</dbReference>
<dbReference type="GO" id="GO:0046872">
    <property type="term" value="F:metal ion binding"/>
    <property type="evidence" value="ECO:0007669"/>
    <property type="project" value="UniProtKB-KW"/>
</dbReference>
<gene>
    <name evidence="16" type="primary">LOC115878486</name>
</gene>
<feature type="region of interest" description="Disordered" evidence="12">
    <location>
        <begin position="168"/>
        <end position="202"/>
    </location>
</feature>
<feature type="region of interest" description="Disordered" evidence="12">
    <location>
        <begin position="227"/>
        <end position="252"/>
    </location>
</feature>
<dbReference type="CDD" id="cd09369">
    <property type="entry name" value="LIM1_Lhx2_Lhx9"/>
    <property type="match status" value="1"/>
</dbReference>
<feature type="DNA-binding region" description="Homeobox" evidence="9">
    <location>
        <begin position="248"/>
        <end position="307"/>
    </location>
</feature>
<dbReference type="Gene3D" id="1.10.10.60">
    <property type="entry name" value="Homeodomain-like"/>
    <property type="match status" value="1"/>
</dbReference>
<evidence type="ECO:0000256" key="5">
    <source>
        <dbReference type="ARBA" id="ARBA00023038"/>
    </source>
</evidence>
<dbReference type="InterPro" id="IPR001781">
    <property type="entry name" value="Znf_LIM"/>
</dbReference>
<dbReference type="RefSeq" id="XP_030750872.1">
    <property type="nucleotide sequence ID" value="XM_030895012.1"/>
</dbReference>
<dbReference type="AlphaFoldDB" id="A0A6J2XHV5"/>
<evidence type="ECO:0000256" key="6">
    <source>
        <dbReference type="ARBA" id="ARBA00023125"/>
    </source>
</evidence>
<dbReference type="SMART" id="SM00132">
    <property type="entry name" value="LIM"/>
    <property type="match status" value="2"/>
</dbReference>
<dbReference type="OrthoDB" id="9990008at2759"/>
<dbReference type="PROSITE" id="PS50023">
    <property type="entry name" value="LIM_DOMAIN_2"/>
    <property type="match status" value="2"/>
</dbReference>
<keyword evidence="2 10" id="KW-0479">Metal-binding</keyword>
<dbReference type="CTD" id="11763"/>
<keyword evidence="7 9" id="KW-0371">Homeobox</keyword>
<dbReference type="SUPFAM" id="SSF57716">
    <property type="entry name" value="Glucocorticoid receptor-like (DNA-binding domain)"/>
    <property type="match status" value="2"/>
</dbReference>
<feature type="compositionally biased region" description="Low complexity" evidence="12">
    <location>
        <begin position="11"/>
        <end position="20"/>
    </location>
</feature>
<keyword evidence="5 10" id="KW-0440">LIM domain</keyword>
<dbReference type="PROSITE" id="PS50071">
    <property type="entry name" value="HOMEOBOX_2"/>
    <property type="match status" value="1"/>
</dbReference>
<dbReference type="Pfam" id="PF00412">
    <property type="entry name" value="LIM"/>
    <property type="match status" value="2"/>
</dbReference>
<feature type="compositionally biased region" description="Low complexity" evidence="12">
    <location>
        <begin position="312"/>
        <end position="329"/>
    </location>
</feature>
<evidence type="ECO:0000256" key="12">
    <source>
        <dbReference type="SAM" id="MobiDB-lite"/>
    </source>
</evidence>
<dbReference type="FunFam" id="1.10.10.60:FF:000027">
    <property type="entry name" value="LIM/homeobox protein Lhx9"/>
    <property type="match status" value="1"/>
</dbReference>
<protein>
    <submittedName>
        <fullName evidence="16">LIM/homeobox protein Lhx9-like isoform X1</fullName>
    </submittedName>
</protein>
<dbReference type="SUPFAM" id="SSF46689">
    <property type="entry name" value="Homeodomain-like"/>
    <property type="match status" value="1"/>
</dbReference>
<dbReference type="PROSITE" id="PS00478">
    <property type="entry name" value="LIM_DOMAIN_1"/>
    <property type="match status" value="2"/>
</dbReference>
<evidence type="ECO:0000256" key="9">
    <source>
        <dbReference type="PROSITE-ProRule" id="PRU00108"/>
    </source>
</evidence>
<proteinExistence type="predicted"/>
<keyword evidence="15" id="KW-1185">Reference proteome</keyword>
<feature type="region of interest" description="Disordered" evidence="12">
    <location>
        <begin position="1"/>
        <end position="20"/>
    </location>
</feature>
<evidence type="ECO:0000256" key="8">
    <source>
        <dbReference type="ARBA" id="ARBA00023242"/>
    </source>
</evidence>
<dbReference type="GO" id="GO:0000977">
    <property type="term" value="F:RNA polymerase II transcription regulatory region sequence-specific DNA binding"/>
    <property type="evidence" value="ECO:0007669"/>
    <property type="project" value="TreeGrafter"/>
</dbReference>
<dbReference type="GO" id="GO:0005634">
    <property type="term" value="C:nucleus"/>
    <property type="evidence" value="ECO:0007669"/>
    <property type="project" value="UniProtKB-SubCell"/>
</dbReference>
<dbReference type="GO" id="GO:0030182">
    <property type="term" value="P:neuron differentiation"/>
    <property type="evidence" value="ECO:0007669"/>
    <property type="project" value="TreeGrafter"/>
</dbReference>
<comment type="subcellular location">
    <subcellularLocation>
        <location evidence="1 9 11">Nucleus</location>
    </subcellularLocation>
</comment>
<dbReference type="KEGG" id="soy:115878486"/>
<feature type="compositionally biased region" description="Low complexity" evidence="12">
    <location>
        <begin position="227"/>
        <end position="236"/>
    </location>
</feature>
<feature type="region of interest" description="Disordered" evidence="12">
    <location>
        <begin position="346"/>
        <end position="365"/>
    </location>
</feature>
<feature type="compositionally biased region" description="Polar residues" evidence="12">
    <location>
        <begin position="353"/>
        <end position="365"/>
    </location>
</feature>
<dbReference type="PROSITE" id="PS00027">
    <property type="entry name" value="HOMEOBOX_1"/>
    <property type="match status" value="1"/>
</dbReference>
<evidence type="ECO:0000313" key="16">
    <source>
        <dbReference type="RefSeq" id="XP_030750872.1"/>
    </source>
</evidence>
<dbReference type="PANTHER" id="PTHR24208">
    <property type="entry name" value="LIM/HOMEOBOX PROTEIN LHX"/>
    <property type="match status" value="1"/>
</dbReference>
<organism evidence="15 16">
    <name type="scientific">Sitophilus oryzae</name>
    <name type="common">Rice weevil</name>
    <name type="synonym">Curculio oryzae</name>
    <dbReference type="NCBI Taxonomy" id="7048"/>
    <lineage>
        <taxon>Eukaryota</taxon>
        <taxon>Metazoa</taxon>
        <taxon>Ecdysozoa</taxon>
        <taxon>Arthropoda</taxon>
        <taxon>Hexapoda</taxon>
        <taxon>Insecta</taxon>
        <taxon>Pterygota</taxon>
        <taxon>Neoptera</taxon>
        <taxon>Endopterygota</taxon>
        <taxon>Coleoptera</taxon>
        <taxon>Polyphaga</taxon>
        <taxon>Cucujiformia</taxon>
        <taxon>Curculionidae</taxon>
        <taxon>Dryophthorinae</taxon>
        <taxon>Sitophilus</taxon>
    </lineage>
</organism>
<reference evidence="16" key="1">
    <citation type="submission" date="2025-08" db="UniProtKB">
        <authorList>
            <consortium name="RefSeq"/>
        </authorList>
    </citation>
    <scope>IDENTIFICATION</scope>
    <source>
        <tissue evidence="16">Gonads</tissue>
    </source>
</reference>
<evidence type="ECO:0000256" key="3">
    <source>
        <dbReference type="ARBA" id="ARBA00022737"/>
    </source>
</evidence>
<evidence type="ECO:0000256" key="4">
    <source>
        <dbReference type="ARBA" id="ARBA00022833"/>
    </source>
</evidence>
<feature type="domain" description="Homeobox" evidence="14">
    <location>
        <begin position="246"/>
        <end position="306"/>
    </location>
</feature>
<dbReference type="InterPro" id="IPR017970">
    <property type="entry name" value="Homeobox_CS"/>
</dbReference>
<evidence type="ECO:0000313" key="15">
    <source>
        <dbReference type="Proteomes" id="UP000504635"/>
    </source>
</evidence>
<feature type="region of interest" description="Disordered" evidence="12">
    <location>
        <begin position="311"/>
        <end position="337"/>
    </location>
</feature>
<keyword evidence="3" id="KW-0677">Repeat</keyword>
<dbReference type="PANTHER" id="PTHR24208:SF168">
    <property type="entry name" value="PROTEIN APTEROUS"/>
    <property type="match status" value="1"/>
</dbReference>
<evidence type="ECO:0000256" key="1">
    <source>
        <dbReference type="ARBA" id="ARBA00004123"/>
    </source>
</evidence>
<dbReference type="InterPro" id="IPR001356">
    <property type="entry name" value="HD"/>
</dbReference>
<evidence type="ECO:0000256" key="2">
    <source>
        <dbReference type="ARBA" id="ARBA00022723"/>
    </source>
</evidence>
<evidence type="ECO:0000259" key="13">
    <source>
        <dbReference type="PROSITE" id="PS50023"/>
    </source>
</evidence>
<dbReference type="CDD" id="cd00086">
    <property type="entry name" value="homeodomain"/>
    <property type="match status" value="1"/>
</dbReference>
<accession>A0A6J2XHV5</accession>
<keyword evidence="8 9" id="KW-0539">Nucleus</keyword>
<sequence>MLKDRDSIERGTSSPCSSIGGSSMIEASSCAGCGGRIHDRYYLLAVDRQWHVSCLKCCECKLPLDTELTCFARDGNIYCKEDYYRMFAVTRCGRCHAGISANELVMRARDLVYHLHCFSCNLCGIPLSKGDHFGMREGLIYCSFCFNRPHYEMMDTFDPHDGPLFAGADSPGYYAPTTPPQSHKGRPRKRKPPSEDSPCGELPVTMRMAAATLEMLHQGDLSSSMESLSYESSVTSPASNNGHQSQRTKRMRTSFKHHQLRTMKTYFAINQNPDAKDLKQLAQKTGLSKRVLQVWFQNARAKWRRNLMRQEGGQNNNNNLQSQGPNSSPTGSTIMENGLSHQSLDDLHHHLHNGNSQTLSFSDIY</sequence>
<dbReference type="Gene3D" id="2.10.110.10">
    <property type="entry name" value="Cysteine Rich Protein"/>
    <property type="match status" value="2"/>
</dbReference>
<keyword evidence="4 10" id="KW-0862">Zinc</keyword>
<dbReference type="GO" id="GO:0000981">
    <property type="term" value="F:DNA-binding transcription factor activity, RNA polymerase II-specific"/>
    <property type="evidence" value="ECO:0007669"/>
    <property type="project" value="InterPro"/>
</dbReference>
<evidence type="ECO:0000256" key="11">
    <source>
        <dbReference type="RuleBase" id="RU000682"/>
    </source>
</evidence>
<dbReference type="Proteomes" id="UP000504635">
    <property type="component" value="Unplaced"/>
</dbReference>
<dbReference type="InterPro" id="IPR009057">
    <property type="entry name" value="Homeodomain-like_sf"/>
</dbReference>
<name>A0A6J2XHV5_SITOR</name>
<dbReference type="InParanoid" id="A0A6J2XHV5"/>
<keyword evidence="6 9" id="KW-0238">DNA-binding</keyword>